<sequence length="783" mass="84880">MNRSKVGIGFKIFVGFVALVLVGIGIGSSGLFSLNRVIKASDLESKANEVKIKILDARRFEKNYIIRKDDESYNNLTKTLDELDRTATELKSLMGSNTAEDEQILEAGKIYKSAAQELKRLEQDDAAILKDLIKTAGVIRTLSQNESEKQVTKTKEIILDANAKTLKAEALKRVKDVVAVAYDVLKFYNERSMPKDAALEVLRNMHFDGDNYFFLVQEDLTLVAHGADTKLEGMDFGKIQDKKTGKTFMKDVVGDAIKNGDSFTEYFWTKPGKGDAIFPKITYAKYYKPWGLVVCAGAYTEDIEAEVVKTGKMLEDGLSKLQEAEAIDSLTLEARLNANQYYAFRQDPEKVGESLTKLKGLASVTDEIKKLAESYLSGFNQCVKNNEKRTQAIAEIIEAARKVLSNTEKIEMSAVEKLEKSTSAEKMLMILFMVIGAAGGLILAFFLTRSITKPVNRAIEGLQEAAEQVATAAGQVSSSSQQLAEGSSEQAAAIEETSSSLEEMSSMTRQNAENAGQANILMGEAKSVIVQANASMERLTHSMGEISSASEETQKIIKTIDEIAFQTNLLALNAAVEAARAGEAGAGFAVVADEVRSLALRAADAAKNTADLIEGTVKTVKGGTELVGKTSIEFNEVANTVSRAGELVEEIAAASNEQAQGISQVNQAVSQMDKVVQQNAATAEESASASEEMSAQAEHMKEYVMELVRLTGADIKEGSIGKRSFKSKLSSLTAKTVAARTSHTHAGNGNGRRDGNGKAHPTQTGRGKPEELIPFDEEDFSNF</sequence>
<keyword evidence="2" id="KW-1003">Cell membrane</keyword>
<feature type="compositionally biased region" description="Polar residues" evidence="10">
    <location>
        <begin position="736"/>
        <end position="745"/>
    </location>
</feature>
<dbReference type="GO" id="GO:0004888">
    <property type="term" value="F:transmembrane signaling receptor activity"/>
    <property type="evidence" value="ECO:0007669"/>
    <property type="project" value="TreeGrafter"/>
</dbReference>
<dbReference type="Pfam" id="PF17200">
    <property type="entry name" value="sCache_2"/>
    <property type="match status" value="1"/>
</dbReference>
<evidence type="ECO:0000256" key="11">
    <source>
        <dbReference type="SAM" id="Phobius"/>
    </source>
</evidence>
<dbReference type="Gene3D" id="3.30.450.20">
    <property type="entry name" value="PAS domain"/>
    <property type="match status" value="1"/>
</dbReference>
<dbReference type="PROSITE" id="PS50111">
    <property type="entry name" value="CHEMOTAXIS_TRANSDUC_2"/>
    <property type="match status" value="1"/>
</dbReference>
<evidence type="ECO:0000256" key="8">
    <source>
        <dbReference type="PROSITE-ProRule" id="PRU00284"/>
    </source>
</evidence>
<dbReference type="InterPro" id="IPR033480">
    <property type="entry name" value="sCache_2"/>
</dbReference>
<dbReference type="GO" id="GO:0007165">
    <property type="term" value="P:signal transduction"/>
    <property type="evidence" value="ECO:0007669"/>
    <property type="project" value="UniProtKB-KW"/>
</dbReference>
<feature type="transmembrane region" description="Helical" evidence="11">
    <location>
        <begin position="12"/>
        <end position="34"/>
    </location>
</feature>
<feature type="region of interest" description="Disordered" evidence="10">
    <location>
        <begin position="736"/>
        <end position="783"/>
    </location>
</feature>
<keyword evidence="5 11" id="KW-1133">Transmembrane helix</keyword>
<comment type="caution">
    <text evidence="13">The sequence shown here is derived from an EMBL/GenBank/DDBJ whole genome shotgun (WGS) entry which is preliminary data.</text>
</comment>
<dbReference type="InterPro" id="IPR004089">
    <property type="entry name" value="MCPsignal_dom"/>
</dbReference>
<proteinExistence type="inferred from homology"/>
<keyword evidence="6 11" id="KW-0472">Membrane</keyword>
<evidence type="ECO:0000313" key="13">
    <source>
        <dbReference type="EMBL" id="GLI35459.1"/>
    </source>
</evidence>
<dbReference type="PANTHER" id="PTHR43531:SF14">
    <property type="entry name" value="METHYL-ACCEPTING CHEMOTAXIS PROTEIN I-RELATED"/>
    <property type="match status" value="1"/>
</dbReference>
<keyword evidence="9" id="KW-0175">Coiled coil</keyword>
<evidence type="ECO:0000256" key="9">
    <source>
        <dbReference type="SAM" id="Coils"/>
    </source>
</evidence>
<dbReference type="Proteomes" id="UP001144372">
    <property type="component" value="Unassembled WGS sequence"/>
</dbReference>
<evidence type="ECO:0000313" key="14">
    <source>
        <dbReference type="Proteomes" id="UP001144372"/>
    </source>
</evidence>
<dbReference type="InterPro" id="IPR051310">
    <property type="entry name" value="MCP_chemotaxis"/>
</dbReference>
<evidence type="ECO:0000256" key="4">
    <source>
        <dbReference type="ARBA" id="ARBA00022692"/>
    </source>
</evidence>
<evidence type="ECO:0000256" key="1">
    <source>
        <dbReference type="ARBA" id="ARBA00004651"/>
    </source>
</evidence>
<dbReference type="SUPFAM" id="SSF58104">
    <property type="entry name" value="Methyl-accepting chemotaxis protein (MCP) signaling domain"/>
    <property type="match status" value="1"/>
</dbReference>
<feature type="transmembrane region" description="Helical" evidence="11">
    <location>
        <begin position="427"/>
        <end position="447"/>
    </location>
</feature>
<keyword evidence="3" id="KW-0488">Methylation</keyword>
<keyword evidence="14" id="KW-1185">Reference proteome</keyword>
<feature type="domain" description="Methyl-accepting transducer" evidence="12">
    <location>
        <begin position="465"/>
        <end position="694"/>
    </location>
</feature>
<dbReference type="SMART" id="SM01049">
    <property type="entry name" value="Cache_2"/>
    <property type="match status" value="1"/>
</dbReference>
<feature type="compositionally biased region" description="Low complexity" evidence="10">
    <location>
        <begin position="480"/>
        <end position="508"/>
    </location>
</feature>
<dbReference type="GO" id="GO:0005886">
    <property type="term" value="C:plasma membrane"/>
    <property type="evidence" value="ECO:0007669"/>
    <property type="project" value="UniProtKB-SubCell"/>
</dbReference>
<name>A0A9W6L9D0_9BACT</name>
<feature type="compositionally biased region" description="Acidic residues" evidence="10">
    <location>
        <begin position="773"/>
        <end position="783"/>
    </location>
</feature>
<dbReference type="EMBL" id="BSDR01000001">
    <property type="protein sequence ID" value="GLI35459.1"/>
    <property type="molecule type" value="Genomic_DNA"/>
</dbReference>
<dbReference type="PANTHER" id="PTHR43531">
    <property type="entry name" value="PROTEIN ICFG"/>
    <property type="match status" value="1"/>
</dbReference>
<dbReference type="AlphaFoldDB" id="A0A9W6L9D0"/>
<evidence type="ECO:0000259" key="12">
    <source>
        <dbReference type="PROSITE" id="PS50111"/>
    </source>
</evidence>
<organism evidence="13 14">
    <name type="scientific">Desulforhabdus amnigena</name>
    <dbReference type="NCBI Taxonomy" id="40218"/>
    <lineage>
        <taxon>Bacteria</taxon>
        <taxon>Pseudomonadati</taxon>
        <taxon>Thermodesulfobacteriota</taxon>
        <taxon>Syntrophobacteria</taxon>
        <taxon>Syntrophobacterales</taxon>
        <taxon>Syntrophobacteraceae</taxon>
        <taxon>Desulforhabdus</taxon>
    </lineage>
</organism>
<dbReference type="Pfam" id="PF00015">
    <property type="entry name" value="MCPsignal"/>
    <property type="match status" value="1"/>
</dbReference>
<evidence type="ECO:0000256" key="10">
    <source>
        <dbReference type="SAM" id="MobiDB-lite"/>
    </source>
</evidence>
<dbReference type="SMART" id="SM00283">
    <property type="entry name" value="MA"/>
    <property type="match status" value="1"/>
</dbReference>
<dbReference type="Gene3D" id="1.10.287.950">
    <property type="entry name" value="Methyl-accepting chemotaxis protein"/>
    <property type="match status" value="1"/>
</dbReference>
<protein>
    <recommendedName>
        <fullName evidence="12">Methyl-accepting transducer domain-containing protein</fullName>
    </recommendedName>
</protein>
<comment type="subcellular location">
    <subcellularLocation>
        <location evidence="1">Cell membrane</location>
        <topology evidence="1">Multi-pass membrane protein</topology>
    </subcellularLocation>
</comment>
<dbReference type="GO" id="GO:0006935">
    <property type="term" value="P:chemotaxis"/>
    <property type="evidence" value="ECO:0007669"/>
    <property type="project" value="TreeGrafter"/>
</dbReference>
<dbReference type="RefSeq" id="WP_281795293.1">
    <property type="nucleotide sequence ID" value="NZ_BSDR01000001.1"/>
</dbReference>
<reference evidence="13" key="1">
    <citation type="submission" date="2022-12" db="EMBL/GenBank/DDBJ databases">
        <title>Reference genome sequencing for broad-spectrum identification of bacterial and archaeal isolates by mass spectrometry.</title>
        <authorList>
            <person name="Sekiguchi Y."/>
            <person name="Tourlousse D.M."/>
        </authorList>
    </citation>
    <scope>NUCLEOTIDE SEQUENCE</scope>
    <source>
        <strain evidence="13">ASRB1</strain>
    </source>
</reference>
<feature type="coiled-coil region" evidence="9">
    <location>
        <begin position="73"/>
        <end position="124"/>
    </location>
</feature>
<evidence type="ECO:0000256" key="2">
    <source>
        <dbReference type="ARBA" id="ARBA00022475"/>
    </source>
</evidence>
<evidence type="ECO:0000256" key="6">
    <source>
        <dbReference type="ARBA" id="ARBA00023136"/>
    </source>
</evidence>
<evidence type="ECO:0000256" key="5">
    <source>
        <dbReference type="ARBA" id="ARBA00022989"/>
    </source>
</evidence>
<keyword evidence="8" id="KW-0807">Transducer</keyword>
<evidence type="ECO:0000256" key="3">
    <source>
        <dbReference type="ARBA" id="ARBA00022481"/>
    </source>
</evidence>
<gene>
    <name evidence="13" type="ORF">DAMNIGENAA_28920</name>
</gene>
<feature type="region of interest" description="Disordered" evidence="10">
    <location>
        <begin position="480"/>
        <end position="510"/>
    </location>
</feature>
<accession>A0A9W6L9D0</accession>
<comment type="similarity">
    <text evidence="7">Belongs to the methyl-accepting chemotaxis (MCP) protein family.</text>
</comment>
<keyword evidence="4 11" id="KW-0812">Transmembrane</keyword>
<evidence type="ECO:0000256" key="7">
    <source>
        <dbReference type="ARBA" id="ARBA00029447"/>
    </source>
</evidence>